<keyword evidence="4 9" id="KW-0812">Transmembrane</keyword>
<dbReference type="NCBIfam" id="TIGR00077">
    <property type="entry name" value="lspA"/>
    <property type="match status" value="1"/>
</dbReference>
<evidence type="ECO:0000256" key="10">
    <source>
        <dbReference type="RuleBase" id="RU000594"/>
    </source>
</evidence>
<comment type="subcellular location">
    <subcellularLocation>
        <location evidence="9">Cell membrane</location>
        <topology evidence="9">Multi-pass membrane protein</topology>
    </subcellularLocation>
</comment>
<dbReference type="PANTHER" id="PTHR33695">
    <property type="entry name" value="LIPOPROTEIN SIGNAL PEPTIDASE"/>
    <property type="match status" value="1"/>
</dbReference>
<keyword evidence="5 9" id="KW-0064">Aspartyl protease</keyword>
<dbReference type="UniPathway" id="UPA00665"/>
<protein>
    <recommendedName>
        <fullName evidence="9">Lipoprotein signal peptidase</fullName>
        <ecNumber evidence="9">3.4.23.36</ecNumber>
    </recommendedName>
    <alternativeName>
        <fullName evidence="9">Prolipoprotein signal peptidase</fullName>
    </alternativeName>
    <alternativeName>
        <fullName evidence="9">Signal peptidase II</fullName>
        <shortName evidence="9">SPase II</shortName>
    </alternativeName>
</protein>
<reference evidence="12 13" key="1">
    <citation type="submission" date="2015-09" db="EMBL/GenBank/DDBJ databases">
        <authorList>
            <consortium name="Pathogen Informatics"/>
        </authorList>
    </citation>
    <scope>NUCLEOTIDE SEQUENCE [LARGE SCALE GENOMIC DNA]</scope>
    <source>
        <strain evidence="12 13">2789STDY5834876</strain>
    </source>
</reference>
<feature type="transmembrane region" description="Helical" evidence="9">
    <location>
        <begin position="70"/>
        <end position="88"/>
    </location>
</feature>
<dbReference type="GO" id="GO:0006508">
    <property type="term" value="P:proteolysis"/>
    <property type="evidence" value="ECO:0007669"/>
    <property type="project" value="UniProtKB-KW"/>
</dbReference>
<dbReference type="RefSeq" id="WP_050642292.1">
    <property type="nucleotide sequence ID" value="NZ_CABKUE010000009.1"/>
</dbReference>
<name>A0A174ICW2_9FIRM</name>
<sequence length="172" mass="19742">MKDKNTKSIQSYLLAVLGCIVLTVLDQLTKWLAVIHLKDQEPFVLWKGVFKLEYLENRGAAFGIMQDRQILFAVGAVVIVCLIGFIYGRMPHTSRYYLLRICAVMICAGAIGNMIDRLRLNYVVDFFYFELINFPIFNVADCYVVVACILFAFAILFYYKEDELSCFSLKKG</sequence>
<feature type="active site" evidence="9">
    <location>
        <position position="125"/>
    </location>
</feature>
<dbReference type="GO" id="GO:0004190">
    <property type="term" value="F:aspartic-type endopeptidase activity"/>
    <property type="evidence" value="ECO:0007669"/>
    <property type="project" value="UniProtKB-UniRule"/>
</dbReference>
<feature type="transmembrane region" description="Helical" evidence="9">
    <location>
        <begin position="12"/>
        <end position="33"/>
    </location>
</feature>
<evidence type="ECO:0000256" key="8">
    <source>
        <dbReference type="ARBA" id="ARBA00023136"/>
    </source>
</evidence>
<keyword evidence="3 9" id="KW-0645">Protease</keyword>
<keyword evidence="2 9" id="KW-1003">Cell membrane</keyword>
<keyword evidence="12" id="KW-0449">Lipoprotein</keyword>
<evidence type="ECO:0000313" key="12">
    <source>
        <dbReference type="EMBL" id="CUO83996.1"/>
    </source>
</evidence>
<evidence type="ECO:0000256" key="3">
    <source>
        <dbReference type="ARBA" id="ARBA00022670"/>
    </source>
</evidence>
<dbReference type="Proteomes" id="UP000095544">
    <property type="component" value="Unassembled WGS sequence"/>
</dbReference>
<dbReference type="InterPro" id="IPR001872">
    <property type="entry name" value="Peptidase_A8"/>
</dbReference>
<dbReference type="STRING" id="39482.ERS852491_03471"/>
<evidence type="ECO:0000256" key="2">
    <source>
        <dbReference type="ARBA" id="ARBA00022475"/>
    </source>
</evidence>
<comment type="function">
    <text evidence="9 10">This protein specifically catalyzes the removal of signal peptides from prolipoproteins.</text>
</comment>
<evidence type="ECO:0000256" key="1">
    <source>
        <dbReference type="ARBA" id="ARBA00006139"/>
    </source>
</evidence>
<comment type="catalytic activity">
    <reaction evidence="9 10">
        <text>Release of signal peptides from bacterial membrane prolipoproteins. Hydrolyzes -Xaa-Yaa-Zaa-|-(S,diacylglyceryl)Cys-, in which Xaa is hydrophobic (preferably Leu), and Yaa (Ala or Ser) and Zaa (Gly or Ala) have small, neutral side chains.</text>
        <dbReference type="EC" id="3.4.23.36"/>
    </reaction>
</comment>
<keyword evidence="7 9" id="KW-1133">Transmembrane helix</keyword>
<gene>
    <name evidence="9 12" type="primary">lspA</name>
    <name evidence="12" type="ORF">ERS852491_03471</name>
</gene>
<evidence type="ECO:0000256" key="9">
    <source>
        <dbReference type="HAMAP-Rule" id="MF_00161"/>
    </source>
</evidence>
<dbReference type="HAMAP" id="MF_00161">
    <property type="entry name" value="LspA"/>
    <property type="match status" value="1"/>
</dbReference>
<evidence type="ECO:0000256" key="5">
    <source>
        <dbReference type="ARBA" id="ARBA00022750"/>
    </source>
</evidence>
<proteinExistence type="inferred from homology"/>
<evidence type="ECO:0000256" key="6">
    <source>
        <dbReference type="ARBA" id="ARBA00022801"/>
    </source>
</evidence>
<keyword evidence="8 9" id="KW-0472">Membrane</keyword>
<accession>A0A174ICW2</accession>
<keyword evidence="6 9" id="KW-0378">Hydrolase</keyword>
<dbReference type="Pfam" id="PF01252">
    <property type="entry name" value="Peptidase_A8"/>
    <property type="match status" value="1"/>
</dbReference>
<feature type="transmembrane region" description="Helical" evidence="9">
    <location>
        <begin position="97"/>
        <end position="115"/>
    </location>
</feature>
<dbReference type="AlphaFoldDB" id="A0A174ICW2"/>
<dbReference type="PRINTS" id="PR00781">
    <property type="entry name" value="LIPOSIGPTASE"/>
</dbReference>
<dbReference type="PANTHER" id="PTHR33695:SF1">
    <property type="entry name" value="LIPOPROTEIN SIGNAL PEPTIDASE"/>
    <property type="match status" value="1"/>
</dbReference>
<organism evidence="12 13">
    <name type="scientific">Faecalicatena contorta</name>
    <dbReference type="NCBI Taxonomy" id="39482"/>
    <lineage>
        <taxon>Bacteria</taxon>
        <taxon>Bacillati</taxon>
        <taxon>Bacillota</taxon>
        <taxon>Clostridia</taxon>
        <taxon>Lachnospirales</taxon>
        <taxon>Lachnospiraceae</taxon>
        <taxon>Faecalicatena</taxon>
    </lineage>
</organism>
<dbReference type="GO" id="GO:0005886">
    <property type="term" value="C:plasma membrane"/>
    <property type="evidence" value="ECO:0007669"/>
    <property type="project" value="UniProtKB-SubCell"/>
</dbReference>
<evidence type="ECO:0000256" key="4">
    <source>
        <dbReference type="ARBA" id="ARBA00022692"/>
    </source>
</evidence>
<dbReference type="EMBL" id="CYZU01000038">
    <property type="protein sequence ID" value="CUO83996.1"/>
    <property type="molecule type" value="Genomic_DNA"/>
</dbReference>
<evidence type="ECO:0000256" key="11">
    <source>
        <dbReference type="RuleBase" id="RU004181"/>
    </source>
</evidence>
<dbReference type="EC" id="3.4.23.36" evidence="9"/>
<comment type="pathway">
    <text evidence="9">Protein modification; lipoprotein biosynthesis (signal peptide cleavage).</text>
</comment>
<dbReference type="PROSITE" id="PS51257">
    <property type="entry name" value="PROKAR_LIPOPROTEIN"/>
    <property type="match status" value="1"/>
</dbReference>
<comment type="similarity">
    <text evidence="1 9 11">Belongs to the peptidase A8 family.</text>
</comment>
<feature type="transmembrane region" description="Helical" evidence="9">
    <location>
        <begin position="135"/>
        <end position="159"/>
    </location>
</feature>
<dbReference type="PROSITE" id="PS00855">
    <property type="entry name" value="SPASE_II"/>
    <property type="match status" value="1"/>
</dbReference>
<evidence type="ECO:0000256" key="7">
    <source>
        <dbReference type="ARBA" id="ARBA00022989"/>
    </source>
</evidence>
<evidence type="ECO:0000313" key="13">
    <source>
        <dbReference type="Proteomes" id="UP000095544"/>
    </source>
</evidence>
<feature type="active site" evidence="9">
    <location>
        <position position="141"/>
    </location>
</feature>